<evidence type="ECO:0000256" key="1">
    <source>
        <dbReference type="SAM" id="MobiDB-lite"/>
    </source>
</evidence>
<dbReference type="GeneID" id="93292588"/>
<evidence type="ECO:0000313" key="2">
    <source>
        <dbReference type="EMBL" id="STO20735.1"/>
    </source>
</evidence>
<feature type="region of interest" description="Disordered" evidence="1">
    <location>
        <begin position="1"/>
        <end position="21"/>
    </location>
</feature>
<protein>
    <submittedName>
        <fullName evidence="2">Uncharacterized protein</fullName>
    </submittedName>
</protein>
<gene>
    <name evidence="2" type="ORF">NCTC11370_00794</name>
</gene>
<keyword evidence="3" id="KW-1185">Reference proteome</keyword>
<dbReference type="RefSeq" id="WP_010653033.1">
    <property type="nucleotide sequence ID" value="NZ_JAPHOO010000001.1"/>
</dbReference>
<dbReference type="OrthoDB" id="1453999at2"/>
<dbReference type="AlphaFoldDB" id="A0A377G7F2"/>
<accession>A0A377G7F2</accession>
<evidence type="ECO:0000313" key="3">
    <source>
        <dbReference type="Proteomes" id="UP000254554"/>
    </source>
</evidence>
<dbReference type="Proteomes" id="UP000254554">
    <property type="component" value="Unassembled WGS sequence"/>
</dbReference>
<reference evidence="2 3" key="1">
    <citation type="submission" date="2018-06" db="EMBL/GenBank/DDBJ databases">
        <authorList>
            <consortium name="Pathogen Informatics"/>
            <person name="Doyle S."/>
        </authorList>
    </citation>
    <scope>NUCLEOTIDE SEQUENCE [LARGE SCALE GENOMIC DNA]</scope>
    <source>
        <strain evidence="2 3">NCTC11370</strain>
    </source>
</reference>
<organism evidence="2 3">
    <name type="scientific">Fluoribacter dumoffii</name>
    <dbReference type="NCBI Taxonomy" id="463"/>
    <lineage>
        <taxon>Bacteria</taxon>
        <taxon>Pseudomonadati</taxon>
        <taxon>Pseudomonadota</taxon>
        <taxon>Gammaproteobacteria</taxon>
        <taxon>Legionellales</taxon>
        <taxon>Legionellaceae</taxon>
        <taxon>Fluoribacter</taxon>
    </lineage>
</organism>
<dbReference type="STRING" id="1094715.GCA_000236165_01627"/>
<name>A0A377G7F2_9GAMM</name>
<dbReference type="EMBL" id="UGGT01000001">
    <property type="protein sequence ID" value="STO20735.1"/>
    <property type="molecule type" value="Genomic_DNA"/>
</dbReference>
<proteinExistence type="predicted"/>
<sequence>MANYNSVRPEDILADGEDSTSIHGKTIRKGTIAAFLANINVFEHPNTSEKQKNEAFKVMQELAPAVIAAGLHQHVVFKNKEIQQLLINTAQKG</sequence>